<evidence type="ECO:0000313" key="1">
    <source>
        <dbReference type="EMBL" id="AFL52515.1"/>
    </source>
</evidence>
<accession>I3X9F9</accession>
<dbReference type="KEGG" id="sfd:USDA257_c39710"/>
<dbReference type="Proteomes" id="UP000006180">
    <property type="component" value="Chromosome"/>
</dbReference>
<reference evidence="1 2" key="1">
    <citation type="journal article" date="2012" name="J. Bacteriol.">
        <title>Complete genome sequence of the broad-host-range strain Sinorhizobium fredii USDA257.</title>
        <authorList>
            <person name="Schuldes J."/>
            <person name="Rodriguez Orbegoso M."/>
            <person name="Schmeisser C."/>
            <person name="Krishnan H.B."/>
            <person name="Daniel R."/>
            <person name="Streit W.R."/>
        </authorList>
    </citation>
    <scope>NUCLEOTIDE SEQUENCE [LARGE SCALE GENOMIC DNA]</scope>
    <source>
        <strain evidence="1 2">USDA 257</strain>
    </source>
</reference>
<dbReference type="HOGENOM" id="CLU_3317056_0_0_5"/>
<dbReference type="EMBL" id="CP003563">
    <property type="protein sequence ID" value="AFL52515.1"/>
    <property type="molecule type" value="Genomic_DNA"/>
</dbReference>
<proteinExistence type="predicted"/>
<name>I3X9F9_SINF2</name>
<dbReference type="PATRIC" id="fig|1185652.3.peg.4122"/>
<dbReference type="AlphaFoldDB" id="I3X9F9"/>
<protein>
    <submittedName>
        <fullName evidence="1">Uncharacterized protein</fullName>
    </submittedName>
</protein>
<gene>
    <name evidence="1" type="ORF">USDA257_c39710</name>
</gene>
<organism evidence="1 2">
    <name type="scientific">Sinorhizobium fredii (strain USDA 257)</name>
    <dbReference type="NCBI Taxonomy" id="1185652"/>
    <lineage>
        <taxon>Bacteria</taxon>
        <taxon>Pseudomonadati</taxon>
        <taxon>Pseudomonadota</taxon>
        <taxon>Alphaproteobacteria</taxon>
        <taxon>Hyphomicrobiales</taxon>
        <taxon>Rhizobiaceae</taxon>
        <taxon>Sinorhizobium/Ensifer group</taxon>
        <taxon>Sinorhizobium</taxon>
    </lineage>
</organism>
<evidence type="ECO:0000313" key="2">
    <source>
        <dbReference type="Proteomes" id="UP000006180"/>
    </source>
</evidence>
<sequence>MTDQGIQIMADKEKMRRLIEDCQRDIAEYPPTESGISKH</sequence>
<dbReference type="STRING" id="1185652.USDA257_c39710"/>